<evidence type="ECO:0000256" key="2">
    <source>
        <dbReference type="SAM" id="SignalP"/>
    </source>
</evidence>
<keyword evidence="4" id="KW-1185">Reference proteome</keyword>
<reference evidence="3 4" key="1">
    <citation type="submission" date="2018-12" db="EMBL/GenBank/DDBJ databases">
        <title>Dyella dinghuensis sp. nov. DHOA06 and Dyella choica sp. nov. 4M-K27, isolated from forest soil.</title>
        <authorList>
            <person name="Qiu L.-H."/>
            <person name="Gao Z.-H."/>
        </authorList>
    </citation>
    <scope>NUCLEOTIDE SEQUENCE [LARGE SCALE GENOMIC DNA]</scope>
    <source>
        <strain evidence="3 4">4M-K27</strain>
    </source>
</reference>
<organism evidence="3 4">
    <name type="scientific">Dyella choica</name>
    <dbReference type="NCBI Taxonomy" id="1927959"/>
    <lineage>
        <taxon>Bacteria</taxon>
        <taxon>Pseudomonadati</taxon>
        <taxon>Pseudomonadota</taxon>
        <taxon>Gammaproteobacteria</taxon>
        <taxon>Lysobacterales</taxon>
        <taxon>Rhodanobacteraceae</taxon>
        <taxon>Dyella</taxon>
    </lineage>
</organism>
<dbReference type="OrthoDB" id="6183281at2"/>
<gene>
    <name evidence="3" type="ORF">EKH80_17860</name>
</gene>
<keyword evidence="2" id="KW-0732">Signal</keyword>
<dbReference type="InterPro" id="IPR010595">
    <property type="entry name" value="DUF1161"/>
</dbReference>
<dbReference type="Pfam" id="PF06649">
    <property type="entry name" value="DUF1161"/>
    <property type="match status" value="1"/>
</dbReference>
<feature type="signal peptide" evidence="2">
    <location>
        <begin position="1"/>
        <end position="21"/>
    </location>
</feature>
<dbReference type="EMBL" id="RYYV01000016">
    <property type="protein sequence ID" value="RUL72189.1"/>
    <property type="molecule type" value="Genomic_DNA"/>
</dbReference>
<evidence type="ECO:0000256" key="1">
    <source>
        <dbReference type="SAM" id="MobiDB-lite"/>
    </source>
</evidence>
<accession>A0A3S0Q2Z4</accession>
<feature type="region of interest" description="Disordered" evidence="1">
    <location>
        <begin position="75"/>
        <end position="103"/>
    </location>
</feature>
<evidence type="ECO:0000313" key="3">
    <source>
        <dbReference type="EMBL" id="RUL72189.1"/>
    </source>
</evidence>
<feature type="compositionally biased region" description="Low complexity" evidence="1">
    <location>
        <begin position="88"/>
        <end position="103"/>
    </location>
</feature>
<proteinExistence type="predicted"/>
<protein>
    <submittedName>
        <fullName evidence="3">DUF1161 domain-containing protein</fullName>
    </submittedName>
</protein>
<name>A0A3S0Q2Z4_9GAMM</name>
<evidence type="ECO:0000313" key="4">
    <source>
        <dbReference type="Proteomes" id="UP000274358"/>
    </source>
</evidence>
<feature type="chain" id="PRO_5018738550" evidence="2">
    <location>
        <begin position="22"/>
        <end position="103"/>
    </location>
</feature>
<dbReference type="Proteomes" id="UP000274358">
    <property type="component" value="Unassembled WGS sequence"/>
</dbReference>
<sequence length="103" mass="10151">MKIRLSFIALALLSASFVAHASCDDVKSGIDAKIKANGVSDYSLDVVAKDQAGDGKVVGQCDGGSKAIVYTRGQGGKSAGAADAPKQPATDSAAPAPASSAGK</sequence>
<dbReference type="AlphaFoldDB" id="A0A3S0Q2Z4"/>
<dbReference type="RefSeq" id="WP_126686148.1">
    <property type="nucleotide sequence ID" value="NZ_RYYV01000016.1"/>
</dbReference>
<comment type="caution">
    <text evidence="3">The sequence shown here is derived from an EMBL/GenBank/DDBJ whole genome shotgun (WGS) entry which is preliminary data.</text>
</comment>